<sequence length="61" mass="6177">MAVTDDIAMGRGVADHLVVDVATTDDLGVSFRPVIDVSSGTVIGYEVLPLARGGAGEPPVP</sequence>
<dbReference type="Proteomes" id="UP001555826">
    <property type="component" value="Unassembled WGS sequence"/>
</dbReference>
<protein>
    <recommendedName>
        <fullName evidence="3">EAL domain-containing protein</fullName>
    </recommendedName>
</protein>
<dbReference type="RefSeq" id="WP_367637283.1">
    <property type="nucleotide sequence ID" value="NZ_JBFNQN010000004.1"/>
</dbReference>
<keyword evidence="2" id="KW-1185">Reference proteome</keyword>
<proteinExistence type="predicted"/>
<reference evidence="1 2" key="1">
    <citation type="submission" date="2024-07" db="EMBL/GenBank/DDBJ databases">
        <authorList>
            <person name="Thanompreechachai J."/>
            <person name="Duangmal K."/>
        </authorList>
    </citation>
    <scope>NUCLEOTIDE SEQUENCE [LARGE SCALE GENOMIC DNA]</scope>
    <source>
        <strain evidence="1 2">KCTC 19886</strain>
    </source>
</reference>
<evidence type="ECO:0000313" key="2">
    <source>
        <dbReference type="Proteomes" id="UP001555826"/>
    </source>
</evidence>
<name>A0ABV3P4J4_9ACTN</name>
<accession>A0ABV3P4J4</accession>
<comment type="caution">
    <text evidence="1">The sequence shown here is derived from an EMBL/GenBank/DDBJ whole genome shotgun (WGS) entry which is preliminary data.</text>
</comment>
<evidence type="ECO:0000313" key="1">
    <source>
        <dbReference type="EMBL" id="MEW9264546.1"/>
    </source>
</evidence>
<organism evidence="1 2">
    <name type="scientific">Kineococcus endophyticus</name>
    <dbReference type="NCBI Taxonomy" id="1181883"/>
    <lineage>
        <taxon>Bacteria</taxon>
        <taxon>Bacillati</taxon>
        <taxon>Actinomycetota</taxon>
        <taxon>Actinomycetes</taxon>
        <taxon>Kineosporiales</taxon>
        <taxon>Kineosporiaceae</taxon>
        <taxon>Kineococcus</taxon>
    </lineage>
</organism>
<evidence type="ECO:0008006" key="3">
    <source>
        <dbReference type="Google" id="ProtNLM"/>
    </source>
</evidence>
<dbReference type="EMBL" id="JBFNQN010000004">
    <property type="protein sequence ID" value="MEW9264546.1"/>
    <property type="molecule type" value="Genomic_DNA"/>
</dbReference>
<gene>
    <name evidence="1" type="ORF">AB1207_07295</name>
</gene>